<reference evidence="8" key="1">
    <citation type="submission" date="2014-08" db="EMBL/GenBank/DDBJ databases">
        <title>Coriobacteriaceae sp. complete genome.</title>
        <authorList>
            <person name="Looft T."/>
            <person name="Bayles D.O."/>
            <person name="Stanton T.B."/>
        </authorList>
    </citation>
    <scope>NUCLEOTIDE SEQUENCE [LARGE SCALE GENOMIC DNA]</scope>
    <source>
        <strain evidence="8">68-1-3</strain>
    </source>
</reference>
<evidence type="ECO:0000259" key="6">
    <source>
        <dbReference type="PROSITE" id="PS50043"/>
    </source>
</evidence>
<dbReference type="Pfam" id="PF00196">
    <property type="entry name" value="GerE"/>
    <property type="match status" value="1"/>
</dbReference>
<evidence type="ECO:0000256" key="2">
    <source>
        <dbReference type="ARBA" id="ARBA00023125"/>
    </source>
</evidence>
<evidence type="ECO:0000256" key="4">
    <source>
        <dbReference type="SAM" id="MobiDB-lite"/>
    </source>
</evidence>
<evidence type="ECO:0000256" key="1">
    <source>
        <dbReference type="ARBA" id="ARBA00023015"/>
    </source>
</evidence>
<feature type="transmembrane region" description="Helical" evidence="5">
    <location>
        <begin position="196"/>
        <end position="217"/>
    </location>
</feature>
<feature type="transmembrane region" description="Helical" evidence="5">
    <location>
        <begin position="354"/>
        <end position="375"/>
    </location>
</feature>
<dbReference type="Gene3D" id="1.10.10.10">
    <property type="entry name" value="Winged helix-like DNA-binding domain superfamily/Winged helix DNA-binding domain"/>
    <property type="match status" value="1"/>
</dbReference>
<organism evidence="7 8">
    <name type="scientific">Berryella intestinalis</name>
    <dbReference type="NCBI Taxonomy" id="1531429"/>
    <lineage>
        <taxon>Bacteria</taxon>
        <taxon>Bacillati</taxon>
        <taxon>Actinomycetota</taxon>
        <taxon>Coriobacteriia</taxon>
        <taxon>Eggerthellales</taxon>
        <taxon>Eggerthellaceae</taxon>
        <taxon>Berryella</taxon>
    </lineage>
</organism>
<proteinExistence type="predicted"/>
<dbReference type="InterPro" id="IPR000792">
    <property type="entry name" value="Tscrpt_reg_LuxR_C"/>
</dbReference>
<feature type="domain" description="HTH luxR-type" evidence="6">
    <location>
        <begin position="415"/>
        <end position="480"/>
    </location>
</feature>
<feature type="transmembrane region" description="Helical" evidence="5">
    <location>
        <begin position="266"/>
        <end position="282"/>
    </location>
</feature>
<keyword evidence="3" id="KW-0804">Transcription</keyword>
<gene>
    <name evidence="7" type="ORF">JI75_05070</name>
</gene>
<dbReference type="GO" id="GO:0006355">
    <property type="term" value="P:regulation of DNA-templated transcription"/>
    <property type="evidence" value="ECO:0007669"/>
    <property type="project" value="InterPro"/>
</dbReference>
<feature type="transmembrane region" description="Helical" evidence="5">
    <location>
        <begin position="37"/>
        <end position="57"/>
    </location>
</feature>
<dbReference type="PANTHER" id="PTHR44688:SF16">
    <property type="entry name" value="DNA-BINDING TRANSCRIPTIONAL ACTIVATOR DEVR_DOSR"/>
    <property type="match status" value="1"/>
</dbReference>
<dbReference type="STRING" id="1531429.JI75_05070"/>
<feature type="transmembrane region" description="Helical" evidence="5">
    <location>
        <begin position="294"/>
        <end position="314"/>
    </location>
</feature>
<keyword evidence="8" id="KW-1185">Reference proteome</keyword>
<dbReference type="SMART" id="SM00421">
    <property type="entry name" value="HTH_LUXR"/>
    <property type="match status" value="1"/>
</dbReference>
<feature type="transmembrane region" description="Helical" evidence="5">
    <location>
        <begin position="158"/>
        <end position="175"/>
    </location>
</feature>
<dbReference type="SUPFAM" id="SSF46894">
    <property type="entry name" value="C-terminal effector domain of the bipartite response regulators"/>
    <property type="match status" value="1"/>
</dbReference>
<dbReference type="KEGG" id="cbac:JI75_05070"/>
<protein>
    <recommendedName>
        <fullName evidence="6">HTH luxR-type domain-containing protein</fullName>
    </recommendedName>
</protein>
<keyword evidence="2" id="KW-0238">DNA-binding</keyword>
<dbReference type="GO" id="GO:0003677">
    <property type="term" value="F:DNA binding"/>
    <property type="evidence" value="ECO:0007669"/>
    <property type="project" value="UniProtKB-KW"/>
</dbReference>
<dbReference type="PANTHER" id="PTHR44688">
    <property type="entry name" value="DNA-BINDING TRANSCRIPTIONAL ACTIVATOR DEVR_DOSR"/>
    <property type="match status" value="1"/>
</dbReference>
<dbReference type="InterPro" id="IPR016032">
    <property type="entry name" value="Sig_transdc_resp-reg_C-effctor"/>
</dbReference>
<evidence type="ECO:0000256" key="5">
    <source>
        <dbReference type="SAM" id="Phobius"/>
    </source>
</evidence>
<keyword evidence="1" id="KW-0805">Transcription regulation</keyword>
<dbReference type="PROSITE" id="PS50043">
    <property type="entry name" value="HTH_LUXR_2"/>
    <property type="match status" value="1"/>
</dbReference>
<feature type="transmembrane region" description="Helical" evidence="5">
    <location>
        <begin position="326"/>
        <end position="348"/>
    </location>
</feature>
<name>A0A0A8B416_9ACTN</name>
<keyword evidence="5" id="KW-1133">Transmembrane helix</keyword>
<keyword evidence="5" id="KW-0472">Membrane</keyword>
<dbReference type="InterPro" id="IPR036388">
    <property type="entry name" value="WH-like_DNA-bd_sf"/>
</dbReference>
<feature type="region of interest" description="Disordered" evidence="4">
    <location>
        <begin position="393"/>
        <end position="412"/>
    </location>
</feature>
<keyword evidence="5" id="KW-0812">Transmembrane</keyword>
<reference evidence="7 8" key="2">
    <citation type="journal article" date="2015" name="Genome Announc.">
        <title>Complete Genome Sequence of Coriobacteriaceae Strain 68-1-3, a Novel Mucus-Degrading Isolate from the Swine Intestinal Tract.</title>
        <authorList>
            <person name="Looft T."/>
            <person name="Bayles D.O."/>
            <person name="Alt D.P."/>
            <person name="Stanton T.B."/>
        </authorList>
    </citation>
    <scope>NUCLEOTIDE SEQUENCE [LARGE SCALE GENOMIC DNA]</scope>
    <source>
        <strain evidence="7 8">68-1-3</strain>
    </source>
</reference>
<feature type="transmembrane region" description="Helical" evidence="5">
    <location>
        <begin position="96"/>
        <end position="119"/>
    </location>
</feature>
<dbReference type="EMBL" id="CP009302">
    <property type="protein sequence ID" value="AJC12130.1"/>
    <property type="molecule type" value="Genomic_DNA"/>
</dbReference>
<dbReference type="Proteomes" id="UP000031121">
    <property type="component" value="Chromosome"/>
</dbReference>
<dbReference type="AlphaFoldDB" id="A0A0A8B416"/>
<evidence type="ECO:0000313" key="7">
    <source>
        <dbReference type="EMBL" id="AJC12130.1"/>
    </source>
</evidence>
<sequence>MRPSDIGMAFFWACSMLTFRSSVLLNGALDTPLIQTIIVVASFTANMTVLILVSFWIESRDRSLGKRLPVAALAFTLVGLAGIALTDLFQRSLGDVALGCLVGSSIVTGAGYGLFWGSWAEKLGKKHPTKLALIMPLVFMLSAALFLVVSILSSDPQTPSVALLVILIVASYLMLTEKEHSDPPVAHAVRMANSRPAFISLFDLMALSIIVSFLFGFMWESTVLSIQSVNDAHRMPMFANFALSLVLVAIALCAKRHIDFDMAYRFIIPTVIGLFAILPLFGESNPVFMNALTTLGYGFFDVTMMYVAAFSTAYDRAASGFFVGGLIRAISIFSRLAGIGIGFLAALTTRDQQWVAILSVSAASMYGLLLAWMIYRKGGARRSTFHAAQADGDAPAAESVEDAGSGEAPTDPLDRLSEDFSLTRREAEVLPYLAQGRSAKAIAAELFVSESTVRTHTRKIYEKADLHSREDLFALIKTYENNDEQRA</sequence>
<feature type="transmembrane region" description="Helical" evidence="5">
    <location>
        <begin position="69"/>
        <end position="90"/>
    </location>
</feature>
<feature type="transmembrane region" description="Helical" evidence="5">
    <location>
        <begin position="237"/>
        <end position="254"/>
    </location>
</feature>
<evidence type="ECO:0000313" key="8">
    <source>
        <dbReference type="Proteomes" id="UP000031121"/>
    </source>
</evidence>
<dbReference type="HOGENOM" id="CLU_027066_0_0_11"/>
<accession>A0A0A8B416</accession>
<evidence type="ECO:0000256" key="3">
    <source>
        <dbReference type="ARBA" id="ARBA00023163"/>
    </source>
</evidence>
<dbReference type="CDD" id="cd06170">
    <property type="entry name" value="LuxR_C_like"/>
    <property type="match status" value="1"/>
</dbReference>
<dbReference type="PRINTS" id="PR00038">
    <property type="entry name" value="HTHLUXR"/>
</dbReference>
<feature type="transmembrane region" description="Helical" evidence="5">
    <location>
        <begin position="131"/>
        <end position="152"/>
    </location>
</feature>